<reference evidence="2 3" key="1">
    <citation type="submission" date="2017-04" db="EMBL/GenBank/DDBJ databases">
        <authorList>
            <person name="Afonso C.L."/>
            <person name="Miller P.J."/>
            <person name="Scott M.A."/>
            <person name="Spackman E."/>
            <person name="Goraichik I."/>
            <person name="Dimitrov K.M."/>
            <person name="Suarez D.L."/>
            <person name="Swayne D.E."/>
        </authorList>
    </citation>
    <scope>NUCLEOTIDE SEQUENCE [LARGE SCALE GENOMIC DNA]</scope>
    <source>
        <strain evidence="2 3">DSM 26133</strain>
    </source>
</reference>
<organism evidence="2 3">
    <name type="scientific">Reichenbachiella faecimaris</name>
    <dbReference type="NCBI Taxonomy" id="692418"/>
    <lineage>
        <taxon>Bacteria</taxon>
        <taxon>Pseudomonadati</taxon>
        <taxon>Bacteroidota</taxon>
        <taxon>Cytophagia</taxon>
        <taxon>Cytophagales</taxon>
        <taxon>Reichenbachiellaceae</taxon>
        <taxon>Reichenbachiella</taxon>
    </lineage>
</organism>
<feature type="domain" description="Transposase IS200-like" evidence="1">
    <location>
        <begin position="2"/>
        <end position="117"/>
    </location>
</feature>
<dbReference type="AlphaFoldDB" id="A0A1W2GGM4"/>
<sequence>MEPNQMYHLFNRGNNRGLVFFKDKNYSYFLNKVKRHLLPHVDVLAYCLMPNHFHLQVYTKNDFDFVAYGHALKIMLSSYTRGINVQEGRTGSLFQQHTKKKILTNYGFVCFHYIHQNPMRTGLVSKMEDWPYCSFNNYFKGLHDTICNHNLACELLDLPIDPSEFYDLSYQVINYNGNGSTTDSFSS</sequence>
<dbReference type="Proteomes" id="UP000192472">
    <property type="component" value="Unassembled WGS sequence"/>
</dbReference>
<protein>
    <submittedName>
        <fullName evidence="2">REP element-mobilizing transposase RayT</fullName>
    </submittedName>
</protein>
<dbReference type="PANTHER" id="PTHR34322:SF2">
    <property type="entry name" value="TRANSPOSASE IS200-LIKE DOMAIN-CONTAINING PROTEIN"/>
    <property type="match status" value="1"/>
</dbReference>
<dbReference type="InterPro" id="IPR002686">
    <property type="entry name" value="Transposase_17"/>
</dbReference>
<dbReference type="EMBL" id="FWYF01000003">
    <property type="protein sequence ID" value="SMD35813.1"/>
    <property type="molecule type" value="Genomic_DNA"/>
</dbReference>
<dbReference type="GO" id="GO:0003677">
    <property type="term" value="F:DNA binding"/>
    <property type="evidence" value="ECO:0007669"/>
    <property type="project" value="InterPro"/>
</dbReference>
<evidence type="ECO:0000313" key="3">
    <source>
        <dbReference type="Proteomes" id="UP000192472"/>
    </source>
</evidence>
<proteinExistence type="predicted"/>
<dbReference type="GO" id="GO:0004803">
    <property type="term" value="F:transposase activity"/>
    <property type="evidence" value="ECO:0007669"/>
    <property type="project" value="InterPro"/>
</dbReference>
<dbReference type="GO" id="GO:0006313">
    <property type="term" value="P:DNA transposition"/>
    <property type="evidence" value="ECO:0007669"/>
    <property type="project" value="InterPro"/>
</dbReference>
<evidence type="ECO:0000259" key="1">
    <source>
        <dbReference type="SMART" id="SM01321"/>
    </source>
</evidence>
<dbReference type="InterPro" id="IPR036515">
    <property type="entry name" value="Transposase_17_sf"/>
</dbReference>
<gene>
    <name evidence="2" type="ORF">SAMN04488029_2551</name>
</gene>
<dbReference type="SMART" id="SM01321">
    <property type="entry name" value="Y1_Tnp"/>
    <property type="match status" value="1"/>
</dbReference>
<keyword evidence="3" id="KW-1185">Reference proteome</keyword>
<dbReference type="OrthoDB" id="9788881at2"/>
<name>A0A1W2GGM4_REIFA</name>
<dbReference type="Gene3D" id="3.30.70.1290">
    <property type="entry name" value="Transposase IS200-like"/>
    <property type="match status" value="1"/>
</dbReference>
<evidence type="ECO:0000313" key="2">
    <source>
        <dbReference type="EMBL" id="SMD35813.1"/>
    </source>
</evidence>
<dbReference type="PANTHER" id="PTHR34322">
    <property type="entry name" value="TRANSPOSASE, Y1_TNP DOMAIN-CONTAINING"/>
    <property type="match status" value="1"/>
</dbReference>
<accession>A0A1W2GGM4</accession>
<dbReference type="SUPFAM" id="SSF143422">
    <property type="entry name" value="Transposase IS200-like"/>
    <property type="match status" value="1"/>
</dbReference>